<keyword evidence="2" id="KW-1185">Reference proteome</keyword>
<evidence type="ECO:0008006" key="3">
    <source>
        <dbReference type="Google" id="ProtNLM"/>
    </source>
</evidence>
<evidence type="ECO:0000313" key="2">
    <source>
        <dbReference type="Proteomes" id="UP000432715"/>
    </source>
</evidence>
<dbReference type="OrthoDB" id="1950655at2"/>
<reference evidence="1 2" key="1">
    <citation type="submission" date="2019-10" db="EMBL/GenBank/DDBJ databases">
        <title>Alkaliphilus serpentinus sp. nov. and Alkaliphilus pronyensis sp. nov., two novel anaerobic alkaliphilic species isolated from the serpentinized-hosted hydrothermal field of the Prony Bay (New Caledonia).</title>
        <authorList>
            <person name="Postec A."/>
        </authorList>
    </citation>
    <scope>NUCLEOTIDE SEQUENCE [LARGE SCALE GENOMIC DNA]</scope>
    <source>
        <strain evidence="1 2">LacV</strain>
    </source>
</reference>
<protein>
    <recommendedName>
        <fullName evidence="3">Lipoprotein</fullName>
    </recommendedName>
</protein>
<dbReference type="AlphaFoldDB" id="A0A6I0FIY6"/>
<name>A0A6I0FIY6_9FIRM</name>
<comment type="caution">
    <text evidence="1">The sequence shown here is derived from an EMBL/GenBank/DDBJ whole genome shotgun (WGS) entry which is preliminary data.</text>
</comment>
<dbReference type="SUPFAM" id="SSF82171">
    <property type="entry name" value="DPP6 N-terminal domain-like"/>
    <property type="match status" value="1"/>
</dbReference>
<dbReference type="RefSeq" id="WP_151859756.1">
    <property type="nucleotide sequence ID" value="NZ_WBZC01000003.1"/>
</dbReference>
<dbReference type="EMBL" id="WBZC01000003">
    <property type="protein sequence ID" value="KAB3539077.1"/>
    <property type="molecule type" value="Genomic_DNA"/>
</dbReference>
<gene>
    <name evidence="1" type="ORF">F8154_01195</name>
</gene>
<organism evidence="1 2">
    <name type="scientific">Alkaliphilus pronyensis</name>
    <dbReference type="NCBI Taxonomy" id="1482732"/>
    <lineage>
        <taxon>Bacteria</taxon>
        <taxon>Bacillati</taxon>
        <taxon>Bacillota</taxon>
        <taxon>Clostridia</taxon>
        <taxon>Peptostreptococcales</taxon>
        <taxon>Natronincolaceae</taxon>
        <taxon>Alkaliphilus</taxon>
    </lineage>
</organism>
<sequence length="475" mass="54106">MIVGKRTIIILMVSLLGLTSCTSEPQQGDTQLVLEEATPTTAREAAEKQKVSLNKNQDTIIVKGELYEDFTLFEYNGFTHLINNATGEVIEISIDDLSWQVKEDFLNGVDYPTNIAIEKTTTGFLYFLDRGKYFSLHHYFDGESTLINEWLCKSLYKISSDKSRIAFLDNLNKKLYVYNVNNNNLYGFSADRLNINSIINHFDEAVTLSPKGGFITIQIREGEEIVGFKSYGTTKGTLIHDLIYGIYPRWSNNEKIIGYLYLDKNKELVKRAIQDKTVYLSSKIGLYNRIGKGSINILTELEDSNYIMGPLKWAKDDKSLIFVSGIERGINIHLMDIKRRSIISYRDNNQENTCINIHDVLKRDRYLIYTTSLNNSSYNLKVVDLEGSGIIINSQVKGFKNSRGDNADYIGFLEIKDGIMYVKNNSLYILDGTDSHIFFRNKYPIKAIEYISSLGGFVVYLEKATTEAVIIPFDV</sequence>
<proteinExistence type="predicted"/>
<dbReference type="PROSITE" id="PS51257">
    <property type="entry name" value="PROKAR_LIPOPROTEIN"/>
    <property type="match status" value="1"/>
</dbReference>
<evidence type="ECO:0000313" key="1">
    <source>
        <dbReference type="EMBL" id="KAB3539077.1"/>
    </source>
</evidence>
<accession>A0A6I0FIY6</accession>
<dbReference type="Proteomes" id="UP000432715">
    <property type="component" value="Unassembled WGS sequence"/>
</dbReference>